<dbReference type="InterPro" id="IPR029044">
    <property type="entry name" value="Nucleotide-diphossugar_trans"/>
</dbReference>
<dbReference type="Proteomes" id="UP001228581">
    <property type="component" value="Unassembled WGS sequence"/>
</dbReference>
<dbReference type="EMBL" id="JASJOT010000001">
    <property type="protein sequence ID" value="MDJ1491706.1"/>
    <property type="molecule type" value="Genomic_DNA"/>
</dbReference>
<dbReference type="EC" id="2.4.-.-" evidence="2"/>
<dbReference type="PANTHER" id="PTHR22916:SF65">
    <property type="entry name" value="SLR1065 PROTEIN"/>
    <property type="match status" value="1"/>
</dbReference>
<dbReference type="Pfam" id="PF00535">
    <property type="entry name" value="Glycos_transf_2"/>
    <property type="match status" value="1"/>
</dbReference>
<dbReference type="CDD" id="cd06433">
    <property type="entry name" value="GT_2_WfgS_like"/>
    <property type="match status" value="1"/>
</dbReference>
<dbReference type="GO" id="GO:0016757">
    <property type="term" value="F:glycosyltransferase activity"/>
    <property type="evidence" value="ECO:0007669"/>
    <property type="project" value="UniProtKB-KW"/>
</dbReference>
<evidence type="ECO:0000313" key="2">
    <source>
        <dbReference type="EMBL" id="MDJ1491706.1"/>
    </source>
</evidence>
<dbReference type="PANTHER" id="PTHR22916">
    <property type="entry name" value="GLYCOSYLTRANSFERASE"/>
    <property type="match status" value="1"/>
</dbReference>
<dbReference type="Gene3D" id="3.90.550.10">
    <property type="entry name" value="Spore Coat Polysaccharide Biosynthesis Protein SpsA, Chain A"/>
    <property type="match status" value="1"/>
</dbReference>
<comment type="caution">
    <text evidence="2">The sequence shown here is derived from an EMBL/GenBank/DDBJ whole genome shotgun (WGS) entry which is preliminary data.</text>
</comment>
<proteinExistence type="predicted"/>
<dbReference type="RefSeq" id="WP_313992391.1">
    <property type="nucleotide sequence ID" value="NZ_JASJOR010000023.1"/>
</dbReference>
<reference evidence="2 3" key="1">
    <citation type="submission" date="2023-05" db="EMBL/GenBank/DDBJ databases">
        <authorList>
            <person name="Zhang X."/>
        </authorList>
    </citation>
    <scope>NUCLEOTIDE SEQUENCE [LARGE SCALE GENOMIC DNA]</scope>
    <source>
        <strain evidence="2 3">DM2B3-1</strain>
    </source>
</reference>
<sequence>MNPPLLSIITPVFNSKEFIHLCIQNVVQQNCSSLEHIIVDGGSTDGTVEIIRDLAKEYSHIRWISEKDKGQSDAMNKGIELANGSVIGFLNADDYYEPEVLNRVCELFQTLPKNSFAVANCRIWQTEDSFHLNEPKDLRFISLVKKKSVHPYNPVAYFYHKALHKKAGLYDINDHYSMDIDFILRVVRKAHCYYFNEIWGNMRFLPGSKTFEDNQQGQAIKRLKDVLKKHWDLAPFWIKWKYNITPYIHKLTGNLFHERE</sequence>
<organism evidence="2 3">
    <name type="scientific">Xanthocytophaga flava</name>
    <dbReference type="NCBI Taxonomy" id="3048013"/>
    <lineage>
        <taxon>Bacteria</taxon>
        <taxon>Pseudomonadati</taxon>
        <taxon>Bacteroidota</taxon>
        <taxon>Cytophagia</taxon>
        <taxon>Cytophagales</taxon>
        <taxon>Rhodocytophagaceae</taxon>
        <taxon>Xanthocytophaga</taxon>
    </lineage>
</organism>
<protein>
    <submittedName>
        <fullName evidence="2">Glycosyltransferase family 2 protein</fullName>
        <ecNumber evidence="2">2.4.-.-</ecNumber>
    </submittedName>
</protein>
<evidence type="ECO:0000259" key="1">
    <source>
        <dbReference type="Pfam" id="PF00535"/>
    </source>
</evidence>
<name>A0ABT7CDX0_9BACT</name>
<feature type="domain" description="Glycosyltransferase 2-like" evidence="1">
    <location>
        <begin position="7"/>
        <end position="133"/>
    </location>
</feature>
<evidence type="ECO:0000313" key="3">
    <source>
        <dbReference type="Proteomes" id="UP001228581"/>
    </source>
</evidence>
<gene>
    <name evidence="2" type="ORF">QNI19_02110</name>
</gene>
<accession>A0ABT7CDX0</accession>
<dbReference type="InterPro" id="IPR001173">
    <property type="entry name" value="Glyco_trans_2-like"/>
</dbReference>
<keyword evidence="2" id="KW-0328">Glycosyltransferase</keyword>
<keyword evidence="3" id="KW-1185">Reference proteome</keyword>
<keyword evidence="2" id="KW-0808">Transferase</keyword>
<dbReference type="SUPFAM" id="SSF53448">
    <property type="entry name" value="Nucleotide-diphospho-sugar transferases"/>
    <property type="match status" value="1"/>
</dbReference>